<organism evidence="1 4">
    <name type="scientific">Synechococcus phage S-CBP4</name>
    <dbReference type="NCBI Taxonomy" id="754059"/>
    <lineage>
        <taxon>Viruses</taxon>
        <taxon>Duplodnaviria</taxon>
        <taxon>Heunggongvirae</taxon>
        <taxon>Uroviricota</taxon>
        <taxon>Caudoviricetes</taxon>
        <taxon>Autographivirales</taxon>
        <taxon>Sechaudvirinae</taxon>
        <taxon>Poseidonvirus</taxon>
        <taxon>Poseidonvirus SCBP4</taxon>
    </lineage>
</organism>
<dbReference type="KEGG" id="vg:22112685"/>
<dbReference type="OrthoDB" id="9247at10239"/>
<dbReference type="Proteomes" id="UP000030043">
    <property type="component" value="Segment"/>
</dbReference>
<protein>
    <submittedName>
        <fullName evidence="1">Tail tubular protein A</fullName>
    </submittedName>
</protein>
<evidence type="ECO:0000313" key="4">
    <source>
        <dbReference type="Proteomes" id="UP000297198"/>
    </source>
</evidence>
<reference evidence="3" key="2">
    <citation type="submission" date="2012-12" db="EMBL/GenBank/DDBJ databases">
        <title>Genomics of marine cyanopodoviruses.</title>
        <authorList>
            <person name="Huang S."/>
            <person name="Chen F."/>
        </authorList>
    </citation>
    <scope>NUCLEOTIDE SEQUENCE [LARGE SCALE GENOMIC DNA]</scope>
</reference>
<keyword evidence="4" id="KW-1185">Reference proteome</keyword>
<gene>
    <name evidence="2" type="ORF">S-CBP4_0031</name>
    <name evidence="1" type="ORF">SVPG_00022</name>
</gene>
<dbReference type="EMBL" id="KC310804">
    <property type="protein sequence ID" value="AGK86638.1"/>
    <property type="molecule type" value="Genomic_DNA"/>
</dbReference>
<dbReference type="InterPro" id="IPR033767">
    <property type="entry name" value="Tail_Gp11"/>
</dbReference>
<reference evidence="2 3" key="3">
    <citation type="journal article" date="2015" name="PLoS ONE">
        <title>Comparative Genomic and Phylogenomic Analyses Reveal a Conserved Core Genome Shared by Estuarine and Oceanic Cyanopodoviruses.</title>
        <authorList>
            <person name="Huang S."/>
            <person name="Zhang S."/>
            <person name="Jiao N."/>
            <person name="Chen F."/>
        </authorList>
    </citation>
    <scope>NUCLEOTIDE SEQUENCE [LARGE SCALE GENOMIC DNA]</scope>
</reference>
<sequence length="222" mass="25325">MTYPSTGSKTELQAINQILASVGQAPVTTLETETVERADGSTVTIVTNPDVAIAYDTFQEVSREVQAEGWTFNKEYDFPLAPNDDDKIEYPVNALQVDLSNNPQYTAYAYIDLVKKGGYLYDRRNHTDEWEETIYCDITWWRPWTDLPAPIQDYITARAATIVSSRIVGDGNQYQILQQKEAYCRAMALEYECNQGDYSFFGAPREGSAYQSFQPFKALQRW</sequence>
<accession>M1PL76</accession>
<dbReference type="EMBL" id="HM559717">
    <property type="protein sequence ID" value="AGF91705.1"/>
    <property type="molecule type" value="Genomic_DNA"/>
</dbReference>
<name>M1PL76_9CAUD</name>
<dbReference type="Pfam" id="PF17212">
    <property type="entry name" value="Tube"/>
    <property type="match status" value="1"/>
</dbReference>
<evidence type="ECO:0000313" key="3">
    <source>
        <dbReference type="Proteomes" id="UP000030043"/>
    </source>
</evidence>
<proteinExistence type="predicted"/>
<evidence type="ECO:0000313" key="1">
    <source>
        <dbReference type="EMBL" id="AGF91705.1"/>
    </source>
</evidence>
<dbReference type="GeneID" id="22112685"/>
<evidence type="ECO:0000313" key="2">
    <source>
        <dbReference type="EMBL" id="AGK86638.1"/>
    </source>
</evidence>
<reference evidence="1 4" key="1">
    <citation type="submission" date="2010-11" db="EMBL/GenBank/DDBJ databases">
        <title>The Genome Sequence of Synechococcus phage S-CBP4.</title>
        <authorList>
            <consortium name="The Broad Institute Genome Sequencing Platform"/>
            <person name="Henn M.R."/>
            <person name="Chen F."/>
            <person name="Wang K."/>
            <person name="Levin J."/>
            <person name="Malboeuf C."/>
            <person name="Casali M."/>
            <person name="Russ C."/>
            <person name="Lennon N."/>
            <person name="Chapman S.B."/>
            <person name="Erlich R."/>
            <person name="Young S.K."/>
            <person name="Yandava C."/>
            <person name="Zeng Q."/>
            <person name="Alvarado L."/>
            <person name="Anderson S."/>
            <person name="Berlin A."/>
            <person name="Chen Z."/>
            <person name="Freedman E."/>
            <person name="Gellesch M."/>
            <person name="Goldberg J."/>
            <person name="Green L."/>
            <person name="Griggs A."/>
            <person name="Gujja S."/>
            <person name="Heilman E.R."/>
            <person name="Heiman D."/>
            <person name="Hollinger A."/>
            <person name="Howarth C."/>
            <person name="Larson L."/>
            <person name="Mehta T."/>
            <person name="Pearson M."/>
            <person name="Roberts A."/>
            <person name="Ryan E."/>
            <person name="Saif S."/>
            <person name="Shea T."/>
            <person name="Shenoy N."/>
            <person name="Sisk P."/>
            <person name="Stolte C."/>
            <person name="Sykes S."/>
            <person name="White J."/>
            <person name="Haas B."/>
            <person name="Nusbaum C."/>
            <person name="Birren B."/>
        </authorList>
    </citation>
    <scope>NUCLEOTIDE SEQUENCE [LARGE SCALE GENOMIC DNA]</scope>
    <source>
        <strain evidence="1 4">S-CBP4</strain>
    </source>
</reference>
<dbReference type="Proteomes" id="UP000297198">
    <property type="component" value="Segment"/>
</dbReference>
<dbReference type="RefSeq" id="YP_009103800.1">
    <property type="nucleotide sequence ID" value="NC_025464.1"/>
</dbReference>